<proteinExistence type="inferred from homology"/>
<reference evidence="9 10" key="1">
    <citation type="submission" date="2024-09" db="EMBL/GenBank/DDBJ databases">
        <authorList>
            <person name="Sun Q."/>
            <person name="Mori K."/>
        </authorList>
    </citation>
    <scope>NUCLEOTIDE SEQUENCE [LARGE SCALE GENOMIC DNA]</scope>
    <source>
        <strain evidence="9 10">CECT 7955</strain>
    </source>
</reference>
<evidence type="ECO:0000256" key="7">
    <source>
        <dbReference type="RuleBase" id="RU365103"/>
    </source>
</evidence>
<evidence type="ECO:0000259" key="8">
    <source>
        <dbReference type="Pfam" id="PF04413"/>
    </source>
</evidence>
<sequence>MLFLYNITILIASQLLKLIVLFSPKIKLFVEGRKNVFPTLKERIKPTDKTIWFHAASLGEYEQGLPVMEKIKLHYPTHKIIVTFFSPSGYEVRKNNTVADVTVYLPLDTFANVRKFIKLARPEMVFFIKYEFWPNYLNALKKQGIKTYLISGIFREKQAFFKWYGGFYRNALKTFDYFFVQNEKSKKLIQSIGFSNVKISGDTRFDRVVAILKRDNSLGFIEDFLFLDSARNEKAKTIVIGSSWPKDENLLIDFINQSSDNVKFIIAPHNIKDEQIQELKKSIVKKTILFSEKDAILKQVDHKKILDYQVFIIDTIGILTKIYSYADIAYVGGGFGNPGVHNILEPATFGLPIVIGPNYSHFAEATALVNMDGCVSISNYTELKNTFDLLLQNEDERYEKGHICSTFVQMNKGATDIILRYLE</sequence>
<comment type="subcellular location">
    <subcellularLocation>
        <location evidence="7">Cell membrane</location>
    </subcellularLocation>
</comment>
<dbReference type="PANTHER" id="PTHR42755">
    <property type="entry name" value="3-DEOXY-MANNO-OCTULOSONATE CYTIDYLYLTRANSFERASE"/>
    <property type="match status" value="1"/>
</dbReference>
<keyword evidence="10" id="KW-1185">Reference proteome</keyword>
<evidence type="ECO:0000313" key="10">
    <source>
        <dbReference type="Proteomes" id="UP001589607"/>
    </source>
</evidence>
<dbReference type="InterPro" id="IPR039901">
    <property type="entry name" value="Kdotransferase"/>
</dbReference>
<evidence type="ECO:0000256" key="1">
    <source>
        <dbReference type="ARBA" id="ARBA00004713"/>
    </source>
</evidence>
<dbReference type="RefSeq" id="WP_236458607.1">
    <property type="nucleotide sequence ID" value="NZ_CBCSGE010000001.1"/>
</dbReference>
<comment type="catalytic activity">
    <reaction evidence="6 7">
        <text>lipid IVA (E. coli) + CMP-3-deoxy-beta-D-manno-octulosonate = alpha-Kdo-(2-&gt;6)-lipid IVA (E. coli) + CMP + H(+)</text>
        <dbReference type="Rhea" id="RHEA:28066"/>
        <dbReference type="ChEBI" id="CHEBI:15378"/>
        <dbReference type="ChEBI" id="CHEBI:58603"/>
        <dbReference type="ChEBI" id="CHEBI:60364"/>
        <dbReference type="ChEBI" id="CHEBI:60377"/>
        <dbReference type="ChEBI" id="CHEBI:85987"/>
        <dbReference type="EC" id="2.4.99.12"/>
    </reaction>
</comment>
<keyword evidence="7" id="KW-0472">Membrane</keyword>
<protein>
    <recommendedName>
        <fullName evidence="3 7">3-deoxy-D-manno-octulosonic acid transferase</fullName>
        <shortName evidence="7">Kdo transferase</shortName>
        <ecNumber evidence="2 7">2.4.99.12</ecNumber>
    </recommendedName>
    <alternativeName>
        <fullName evidence="5 7">Lipid IV(A) 3-deoxy-D-manno-octulosonic acid transferase</fullName>
    </alternativeName>
</protein>
<dbReference type="EC" id="2.4.99.12" evidence="2 7"/>
<evidence type="ECO:0000256" key="5">
    <source>
        <dbReference type="ARBA" id="ARBA00031445"/>
    </source>
</evidence>
<dbReference type="Gene3D" id="3.40.50.2000">
    <property type="entry name" value="Glycogen Phosphorylase B"/>
    <property type="match status" value="1"/>
</dbReference>
<comment type="function">
    <text evidence="7">Involved in lipopolysaccharide (LPS) biosynthesis. Catalyzes the transfer of 3-deoxy-D-manno-octulosonate (Kdo) residue(s) from CMP-Kdo to lipid IV(A), the tetraacyldisaccharide-1,4'-bisphosphate precursor of lipid A.</text>
</comment>
<comment type="similarity">
    <text evidence="7">Belongs to the glycosyltransferase group 1 family.</text>
</comment>
<dbReference type="PANTHER" id="PTHR42755:SF1">
    <property type="entry name" value="3-DEOXY-D-MANNO-OCTULOSONIC ACID TRANSFERASE, MITOCHONDRIAL-RELATED"/>
    <property type="match status" value="1"/>
</dbReference>
<comment type="caution">
    <text evidence="9">The sequence shown here is derived from an EMBL/GenBank/DDBJ whole genome shotgun (WGS) entry which is preliminary data.</text>
</comment>
<evidence type="ECO:0000256" key="3">
    <source>
        <dbReference type="ARBA" id="ARBA00019077"/>
    </source>
</evidence>
<keyword evidence="7" id="KW-1003">Cell membrane</keyword>
<dbReference type="EMBL" id="JBHMEY010000094">
    <property type="protein sequence ID" value="MFB9098695.1"/>
    <property type="molecule type" value="Genomic_DNA"/>
</dbReference>
<keyword evidence="7" id="KW-0448">Lipopolysaccharide biosynthesis</keyword>
<evidence type="ECO:0000313" key="9">
    <source>
        <dbReference type="EMBL" id="MFB9098695.1"/>
    </source>
</evidence>
<dbReference type="Proteomes" id="UP001589607">
    <property type="component" value="Unassembled WGS sequence"/>
</dbReference>
<dbReference type="InterPro" id="IPR007507">
    <property type="entry name" value="Glycos_transf_N"/>
</dbReference>
<dbReference type="Gene3D" id="3.40.50.11720">
    <property type="entry name" value="3-Deoxy-D-manno-octulosonic-acid transferase, N-terminal domain"/>
    <property type="match status" value="1"/>
</dbReference>
<evidence type="ECO:0000256" key="2">
    <source>
        <dbReference type="ARBA" id="ARBA00012621"/>
    </source>
</evidence>
<comment type="pathway">
    <text evidence="1 7">Bacterial outer membrane biogenesis; LPS core biosynthesis.</text>
</comment>
<dbReference type="GO" id="GO:0016740">
    <property type="term" value="F:transferase activity"/>
    <property type="evidence" value="ECO:0007669"/>
    <property type="project" value="UniProtKB-KW"/>
</dbReference>
<organism evidence="9 10">
    <name type="scientific">Flavobacterium jumunjinense</name>
    <dbReference type="NCBI Taxonomy" id="998845"/>
    <lineage>
        <taxon>Bacteria</taxon>
        <taxon>Pseudomonadati</taxon>
        <taxon>Bacteroidota</taxon>
        <taxon>Flavobacteriia</taxon>
        <taxon>Flavobacteriales</taxon>
        <taxon>Flavobacteriaceae</taxon>
        <taxon>Flavobacterium</taxon>
    </lineage>
</organism>
<feature type="domain" description="3-deoxy-D-manno-octulosonic-acid transferase N-terminal" evidence="8">
    <location>
        <begin position="41"/>
        <end position="206"/>
    </location>
</feature>
<accession>A0ABV5GV42</accession>
<gene>
    <name evidence="9" type="ORF">ACFFVF_19485</name>
</gene>
<evidence type="ECO:0000256" key="6">
    <source>
        <dbReference type="ARBA" id="ARBA00049183"/>
    </source>
</evidence>
<dbReference type="Pfam" id="PF04413">
    <property type="entry name" value="Glycos_transf_N"/>
    <property type="match status" value="1"/>
</dbReference>
<dbReference type="InterPro" id="IPR038107">
    <property type="entry name" value="Glycos_transf_N_sf"/>
</dbReference>
<keyword evidence="4 7" id="KW-0808">Transferase</keyword>
<name>A0ABV5GV42_9FLAO</name>
<evidence type="ECO:0000256" key="4">
    <source>
        <dbReference type="ARBA" id="ARBA00022679"/>
    </source>
</evidence>